<dbReference type="Gene3D" id="3.40.50.20">
    <property type="match status" value="1"/>
</dbReference>
<sequence length="160" mass="17859">MKILITGGTSATALKLLKAFKDHQVILADYGDVPSFSSSAYTLISLGVRNDDTLAHTLLNNCLDQSVDAILPIQNFEIEAVVKSEVLFNEFNIDLLLPKREYLDDYFKLNSEISIDFVVFEHGEVTFSTGENELIIAQGRERNLSGAYYFNSTELSLITI</sequence>
<organism evidence="1 2">
    <name type="scientific">Pedobacter polaris</name>
    <dbReference type="NCBI Taxonomy" id="2571273"/>
    <lineage>
        <taxon>Bacteria</taxon>
        <taxon>Pseudomonadati</taxon>
        <taxon>Bacteroidota</taxon>
        <taxon>Sphingobacteriia</taxon>
        <taxon>Sphingobacteriales</taxon>
        <taxon>Sphingobacteriaceae</taxon>
        <taxon>Pedobacter</taxon>
    </lineage>
</organism>
<protein>
    <submittedName>
        <fullName evidence="1">Uncharacterized protein</fullName>
    </submittedName>
</protein>
<dbReference type="OrthoDB" id="707775at2"/>
<gene>
    <name evidence="1" type="ORF">FA048_15470</name>
</gene>
<evidence type="ECO:0000313" key="1">
    <source>
        <dbReference type="EMBL" id="TKC06604.1"/>
    </source>
</evidence>
<dbReference type="RefSeq" id="WP_136842745.1">
    <property type="nucleotide sequence ID" value="NZ_SWBR01000004.1"/>
</dbReference>
<dbReference type="Proteomes" id="UP000309488">
    <property type="component" value="Unassembled WGS sequence"/>
</dbReference>
<dbReference type="EMBL" id="SWBR01000004">
    <property type="protein sequence ID" value="TKC06604.1"/>
    <property type="molecule type" value="Genomic_DNA"/>
</dbReference>
<accession>A0A4U1CJ86</accession>
<reference evidence="1 2" key="1">
    <citation type="submission" date="2019-04" db="EMBL/GenBank/DDBJ databases">
        <title>Pedobacter sp. RP-3-22 sp. nov., isolated from Arctic soil.</title>
        <authorList>
            <person name="Dahal R.H."/>
            <person name="Kim D.-U."/>
        </authorList>
    </citation>
    <scope>NUCLEOTIDE SEQUENCE [LARGE SCALE GENOMIC DNA]</scope>
    <source>
        <strain evidence="1 2">RP-3-22</strain>
    </source>
</reference>
<evidence type="ECO:0000313" key="2">
    <source>
        <dbReference type="Proteomes" id="UP000309488"/>
    </source>
</evidence>
<comment type="caution">
    <text evidence="1">The sequence shown here is derived from an EMBL/GenBank/DDBJ whole genome shotgun (WGS) entry which is preliminary data.</text>
</comment>
<keyword evidence="2" id="KW-1185">Reference proteome</keyword>
<proteinExistence type="predicted"/>
<name>A0A4U1CJ86_9SPHI</name>
<dbReference type="AlphaFoldDB" id="A0A4U1CJ86"/>